<dbReference type="AlphaFoldDB" id="A0A8U7NW46"/>
<evidence type="ECO:0000256" key="1">
    <source>
        <dbReference type="SAM" id="MobiDB-lite"/>
    </source>
</evidence>
<dbReference type="Ensembl" id="ENSCMUT00000031653.1">
    <property type="protein sequence ID" value="ENSCMUP00000034679.1"/>
    <property type="gene ID" value="ENSCMUG00000017452.1"/>
</dbReference>
<feature type="region of interest" description="Disordered" evidence="1">
    <location>
        <begin position="35"/>
        <end position="58"/>
    </location>
</feature>
<reference evidence="2" key="3">
    <citation type="submission" date="2025-09" db="UniProtKB">
        <authorList>
            <consortium name="Ensembl"/>
        </authorList>
    </citation>
    <scope>IDENTIFICATION</scope>
</reference>
<dbReference type="OMA" id="EAWKTIW"/>
<proteinExistence type="predicted"/>
<protein>
    <submittedName>
        <fullName evidence="2">Uncharacterized protein</fullName>
    </submittedName>
</protein>
<reference evidence="2" key="2">
    <citation type="submission" date="2025-08" db="UniProtKB">
        <authorList>
            <consortium name="Ensembl"/>
        </authorList>
    </citation>
    <scope>IDENTIFICATION</scope>
</reference>
<sequence>MATRANALLSETLLGIQEAKSLPLFIFSKNQNMEKNFNGQPSENSNHSDTRVSTNPKEGSEAWKTIWDFKTVSNCHHGTRKTQQQNCIIFQRRCLKTRSFSLGTGLGPYQLPPRENRFIISRNRLQSLSPYGKRIQALCRGIPSYLAYPAPGESATDSLCVPK</sequence>
<reference evidence="3" key="1">
    <citation type="submission" date="2019-10" db="EMBL/GenBank/DDBJ databases">
        <title>Corvus moneduloides (New Caledonian crow) genome, bCorMon1, primary haplotype.</title>
        <authorList>
            <person name="Rutz C."/>
            <person name="Fungtammasan C."/>
            <person name="Mountcastle J."/>
            <person name="Formenti G."/>
            <person name="Chow W."/>
            <person name="Howe K."/>
            <person name="Steele M.P."/>
            <person name="Fernandes J."/>
            <person name="Gilbert M.T.P."/>
            <person name="Fedrigo O."/>
            <person name="Jarvis E.D."/>
            <person name="Gemmell N."/>
        </authorList>
    </citation>
    <scope>NUCLEOTIDE SEQUENCE [LARGE SCALE GENOMIC DNA]</scope>
</reference>
<dbReference type="Proteomes" id="UP000694553">
    <property type="component" value="Unassembled WGS sequence"/>
</dbReference>
<keyword evidence="3" id="KW-1185">Reference proteome</keyword>
<evidence type="ECO:0000313" key="3">
    <source>
        <dbReference type="Proteomes" id="UP000694553"/>
    </source>
</evidence>
<accession>A0A8U7NW46</accession>
<feature type="compositionally biased region" description="Polar residues" evidence="1">
    <location>
        <begin position="35"/>
        <end position="57"/>
    </location>
</feature>
<name>A0A8U7NW46_CORMO</name>
<evidence type="ECO:0000313" key="2">
    <source>
        <dbReference type="Ensembl" id="ENSCMUP00000034679.1"/>
    </source>
</evidence>
<organism evidence="2 3">
    <name type="scientific">Corvus moneduloides</name>
    <name type="common">New Caledonian crow</name>
    <dbReference type="NCBI Taxonomy" id="1196302"/>
    <lineage>
        <taxon>Eukaryota</taxon>
        <taxon>Metazoa</taxon>
        <taxon>Chordata</taxon>
        <taxon>Craniata</taxon>
        <taxon>Vertebrata</taxon>
        <taxon>Euteleostomi</taxon>
        <taxon>Archelosauria</taxon>
        <taxon>Archosauria</taxon>
        <taxon>Dinosauria</taxon>
        <taxon>Saurischia</taxon>
        <taxon>Theropoda</taxon>
        <taxon>Coelurosauria</taxon>
        <taxon>Aves</taxon>
        <taxon>Neognathae</taxon>
        <taxon>Neoaves</taxon>
        <taxon>Telluraves</taxon>
        <taxon>Australaves</taxon>
        <taxon>Passeriformes</taxon>
        <taxon>Corvoidea</taxon>
        <taxon>Corvidae</taxon>
        <taxon>Corvus</taxon>
    </lineage>
</organism>